<dbReference type="EMBL" id="KQ244133">
    <property type="protein sequence ID" value="KNC74730.1"/>
    <property type="molecule type" value="Genomic_DNA"/>
</dbReference>
<dbReference type="AlphaFoldDB" id="A0A0L0FDB3"/>
<feature type="domain" description="Ubiquitin-like" evidence="1">
    <location>
        <begin position="5"/>
        <end position="44"/>
    </location>
</feature>
<protein>
    <recommendedName>
        <fullName evidence="1">Ubiquitin-like domain-containing protein</fullName>
    </recommendedName>
</protein>
<evidence type="ECO:0000259" key="1">
    <source>
        <dbReference type="Pfam" id="PF14560"/>
    </source>
</evidence>
<dbReference type="Proteomes" id="UP000054560">
    <property type="component" value="Unassembled WGS sequence"/>
</dbReference>
<feature type="non-terminal residue" evidence="2">
    <location>
        <position position="119"/>
    </location>
</feature>
<evidence type="ECO:0000313" key="3">
    <source>
        <dbReference type="Proteomes" id="UP000054560"/>
    </source>
</evidence>
<dbReference type="Pfam" id="PF14560">
    <property type="entry name" value="Ubiquitin_2"/>
    <property type="match status" value="1"/>
</dbReference>
<accession>A0A0L0FDB3</accession>
<dbReference type="InterPro" id="IPR000626">
    <property type="entry name" value="Ubiquitin-like_dom"/>
</dbReference>
<reference evidence="2 3" key="1">
    <citation type="submission" date="2011-02" db="EMBL/GenBank/DDBJ databases">
        <title>The Genome Sequence of Sphaeroforma arctica JP610.</title>
        <authorList>
            <consortium name="The Broad Institute Genome Sequencing Platform"/>
            <person name="Russ C."/>
            <person name="Cuomo C."/>
            <person name="Young S.K."/>
            <person name="Zeng Q."/>
            <person name="Gargeya S."/>
            <person name="Alvarado L."/>
            <person name="Berlin A."/>
            <person name="Chapman S.B."/>
            <person name="Chen Z."/>
            <person name="Freedman E."/>
            <person name="Gellesch M."/>
            <person name="Goldberg J."/>
            <person name="Griggs A."/>
            <person name="Gujja S."/>
            <person name="Heilman E."/>
            <person name="Heiman D."/>
            <person name="Howarth C."/>
            <person name="Mehta T."/>
            <person name="Neiman D."/>
            <person name="Pearson M."/>
            <person name="Roberts A."/>
            <person name="Saif S."/>
            <person name="Shea T."/>
            <person name="Shenoy N."/>
            <person name="Sisk P."/>
            <person name="Stolte C."/>
            <person name="Sykes S."/>
            <person name="White J."/>
            <person name="Yandava C."/>
            <person name="Burger G."/>
            <person name="Gray M.W."/>
            <person name="Holland P.W.H."/>
            <person name="King N."/>
            <person name="Lang F.B.F."/>
            <person name="Roger A.J."/>
            <person name="Ruiz-Trillo I."/>
            <person name="Haas B."/>
            <person name="Nusbaum C."/>
            <person name="Birren B."/>
        </authorList>
    </citation>
    <scope>NUCLEOTIDE SEQUENCE [LARGE SCALE GENOMIC DNA]</scope>
    <source>
        <strain evidence="2 3">JP610</strain>
    </source>
</reference>
<dbReference type="Gene3D" id="3.10.20.90">
    <property type="entry name" value="Phosphatidylinositol 3-kinase Catalytic Subunit, Chain A, domain 1"/>
    <property type="match status" value="1"/>
</dbReference>
<keyword evidence="3" id="KW-1185">Reference proteome</keyword>
<dbReference type="OrthoDB" id="5295208at2759"/>
<gene>
    <name evidence="2" type="ORF">SARC_12730</name>
</gene>
<dbReference type="SUPFAM" id="SSF54236">
    <property type="entry name" value="Ubiquitin-like"/>
    <property type="match status" value="1"/>
</dbReference>
<name>A0A0L0FDB3_9EUKA</name>
<sequence>MDSYLPVLITHSGSAARVERSFKEELTVGELKNKLELITGVQTTSDGVDYLPAKFPASTPNGSVAFDLTELAKVVQWVKVKLQSTRFDGDLGRVSTGISARPEYIQPEYTVMPEPIVDR</sequence>
<proteinExistence type="predicted"/>
<evidence type="ECO:0000313" key="2">
    <source>
        <dbReference type="EMBL" id="KNC74730.1"/>
    </source>
</evidence>
<dbReference type="RefSeq" id="XP_014148632.1">
    <property type="nucleotide sequence ID" value="XM_014293157.1"/>
</dbReference>
<organism evidence="2 3">
    <name type="scientific">Sphaeroforma arctica JP610</name>
    <dbReference type="NCBI Taxonomy" id="667725"/>
    <lineage>
        <taxon>Eukaryota</taxon>
        <taxon>Ichthyosporea</taxon>
        <taxon>Ichthyophonida</taxon>
        <taxon>Sphaeroforma</taxon>
    </lineage>
</organism>
<dbReference type="InterPro" id="IPR029071">
    <property type="entry name" value="Ubiquitin-like_domsf"/>
</dbReference>
<dbReference type="GeneID" id="25913234"/>